<organism evidence="3 4">
    <name type="scientific">Sandarakinorhabdus glacialis</name>
    <dbReference type="NCBI Taxonomy" id="1614636"/>
    <lineage>
        <taxon>Bacteria</taxon>
        <taxon>Pseudomonadati</taxon>
        <taxon>Pseudomonadota</taxon>
        <taxon>Alphaproteobacteria</taxon>
        <taxon>Sphingomonadales</taxon>
        <taxon>Sphingosinicellaceae</taxon>
        <taxon>Sandarakinorhabdus</taxon>
    </lineage>
</organism>
<accession>A0A916ZI74</accession>
<protein>
    <submittedName>
        <fullName evidence="3">Uncharacterized protein</fullName>
    </submittedName>
</protein>
<comment type="caution">
    <text evidence="3">The sequence shown here is derived from an EMBL/GenBank/DDBJ whole genome shotgun (WGS) entry which is preliminary data.</text>
</comment>
<dbReference type="Proteomes" id="UP000635071">
    <property type="component" value="Unassembled WGS sequence"/>
</dbReference>
<evidence type="ECO:0000256" key="2">
    <source>
        <dbReference type="SAM" id="Phobius"/>
    </source>
</evidence>
<reference evidence="3" key="1">
    <citation type="journal article" date="2014" name="Int. J. Syst. Evol. Microbiol.">
        <title>Complete genome sequence of Corynebacterium casei LMG S-19264T (=DSM 44701T), isolated from a smear-ripened cheese.</title>
        <authorList>
            <consortium name="US DOE Joint Genome Institute (JGI-PGF)"/>
            <person name="Walter F."/>
            <person name="Albersmeier A."/>
            <person name="Kalinowski J."/>
            <person name="Ruckert C."/>
        </authorList>
    </citation>
    <scope>NUCLEOTIDE SEQUENCE</scope>
    <source>
        <strain evidence="3">CGMCC 1.15519</strain>
    </source>
</reference>
<reference evidence="3" key="2">
    <citation type="submission" date="2020-09" db="EMBL/GenBank/DDBJ databases">
        <authorList>
            <person name="Sun Q."/>
            <person name="Zhou Y."/>
        </authorList>
    </citation>
    <scope>NUCLEOTIDE SEQUENCE</scope>
    <source>
        <strain evidence="3">CGMCC 1.15519</strain>
    </source>
</reference>
<dbReference type="EMBL" id="BMJM01000001">
    <property type="protein sequence ID" value="GGD98895.1"/>
    <property type="molecule type" value="Genomic_DNA"/>
</dbReference>
<proteinExistence type="predicted"/>
<keyword evidence="2" id="KW-0472">Membrane</keyword>
<name>A0A916ZI74_9SPHN</name>
<feature type="transmembrane region" description="Helical" evidence="2">
    <location>
        <begin position="51"/>
        <end position="70"/>
    </location>
</feature>
<gene>
    <name evidence="3" type="ORF">GCM10011529_01310</name>
</gene>
<keyword evidence="2" id="KW-0812">Transmembrane</keyword>
<evidence type="ECO:0000256" key="1">
    <source>
        <dbReference type="SAM" id="MobiDB-lite"/>
    </source>
</evidence>
<evidence type="ECO:0000313" key="3">
    <source>
        <dbReference type="EMBL" id="GGD98895.1"/>
    </source>
</evidence>
<dbReference type="AlphaFoldDB" id="A0A916ZI74"/>
<keyword evidence="2" id="KW-1133">Transmembrane helix</keyword>
<keyword evidence="4" id="KW-1185">Reference proteome</keyword>
<evidence type="ECO:0000313" key="4">
    <source>
        <dbReference type="Proteomes" id="UP000635071"/>
    </source>
</evidence>
<sequence>MVTADAAAKPRPGSNWQASGMTNHYEANLSNTASRMGAWVRGILRRYRRPIVMVGAAAATLVVGVSAGMAPARPAAATTNAAVGVVAGR</sequence>
<feature type="region of interest" description="Disordered" evidence="1">
    <location>
        <begin position="1"/>
        <end position="20"/>
    </location>
</feature>